<dbReference type="EMBL" id="CAVMBE010000045">
    <property type="protein sequence ID" value="CAK4031218.1"/>
    <property type="molecule type" value="Genomic_DNA"/>
</dbReference>
<evidence type="ECO:0000313" key="3">
    <source>
        <dbReference type="Proteomes" id="UP001296104"/>
    </source>
</evidence>
<dbReference type="InterPro" id="IPR053183">
    <property type="entry name" value="ASL1"/>
</dbReference>
<keyword evidence="2" id="KW-0378">Hydrolase</keyword>
<keyword evidence="3" id="KW-1185">Reference proteome</keyword>
<sequence length="255" mass="28606">MASSSPSKRGLCWPVENQDPVFPFTKPGSKISWIYNWSPNPVSGCSSLQFIPMQWNTADMDALPSKIQETGNSPGIVIAFNEPELPDQSNISADVAAREWLRVIEPLRRGGGGGNVRCGSPGISSAGHAVAWMREFLGRIREGGSDVDFWCLHWYGETLGQFYDYIWSTHHQLDPSKPVWITEFAATNWNPDTPLPREHVESFARESCAYLDSLDWVERYAWFGPMRDCGTVGRWARMLDDEGGLTELGRGYRDG</sequence>
<dbReference type="GO" id="GO:0071966">
    <property type="term" value="P:fungal-type cell wall polysaccharide metabolic process"/>
    <property type="evidence" value="ECO:0007669"/>
    <property type="project" value="TreeGrafter"/>
</dbReference>
<dbReference type="AlphaFoldDB" id="A0AAI8Z2H0"/>
<feature type="domain" description="Asl1-like glycosyl hydrolase catalytic" evidence="1">
    <location>
        <begin position="10"/>
        <end position="252"/>
    </location>
</feature>
<gene>
    <name evidence="2" type="ORF">LECACI_7A006376</name>
</gene>
<dbReference type="InterPro" id="IPR024655">
    <property type="entry name" value="Asl1_glyco_hydro_catalytic"/>
</dbReference>
<dbReference type="PANTHER" id="PTHR34154:SF3">
    <property type="entry name" value="ALKALI-SENSITIVE LINKAGE PROTEIN 1"/>
    <property type="match status" value="1"/>
</dbReference>
<name>A0AAI8Z2H0_9PEZI</name>
<evidence type="ECO:0000259" key="1">
    <source>
        <dbReference type="Pfam" id="PF11790"/>
    </source>
</evidence>
<dbReference type="Proteomes" id="UP001296104">
    <property type="component" value="Unassembled WGS sequence"/>
</dbReference>
<dbReference type="Gene3D" id="3.20.20.80">
    <property type="entry name" value="Glycosidases"/>
    <property type="match status" value="1"/>
</dbReference>
<dbReference type="Pfam" id="PF11790">
    <property type="entry name" value="Glyco_hydro_cc"/>
    <property type="match status" value="1"/>
</dbReference>
<proteinExistence type="predicted"/>
<dbReference type="PANTHER" id="PTHR34154">
    <property type="entry name" value="ALKALI-SENSITIVE LINKAGE PROTEIN 1"/>
    <property type="match status" value="1"/>
</dbReference>
<evidence type="ECO:0000313" key="2">
    <source>
        <dbReference type="EMBL" id="CAK4031218.1"/>
    </source>
</evidence>
<dbReference type="GO" id="GO:0016787">
    <property type="term" value="F:hydrolase activity"/>
    <property type="evidence" value="ECO:0007669"/>
    <property type="project" value="UniProtKB-KW"/>
</dbReference>
<reference evidence="2" key="1">
    <citation type="submission" date="2023-11" db="EMBL/GenBank/DDBJ databases">
        <authorList>
            <person name="Alioto T."/>
            <person name="Alioto T."/>
            <person name="Gomez Garrido J."/>
        </authorList>
    </citation>
    <scope>NUCLEOTIDE SEQUENCE</scope>
</reference>
<dbReference type="InterPro" id="IPR017853">
    <property type="entry name" value="GH"/>
</dbReference>
<dbReference type="GO" id="GO:0009277">
    <property type="term" value="C:fungal-type cell wall"/>
    <property type="evidence" value="ECO:0007669"/>
    <property type="project" value="TreeGrafter"/>
</dbReference>
<organism evidence="2 3">
    <name type="scientific">Lecanosticta acicola</name>
    <dbReference type="NCBI Taxonomy" id="111012"/>
    <lineage>
        <taxon>Eukaryota</taxon>
        <taxon>Fungi</taxon>
        <taxon>Dikarya</taxon>
        <taxon>Ascomycota</taxon>
        <taxon>Pezizomycotina</taxon>
        <taxon>Dothideomycetes</taxon>
        <taxon>Dothideomycetidae</taxon>
        <taxon>Mycosphaerellales</taxon>
        <taxon>Mycosphaerellaceae</taxon>
        <taxon>Lecanosticta</taxon>
    </lineage>
</organism>
<protein>
    <submittedName>
        <fullName evidence="2">Glycoside hydrolase family 128</fullName>
    </submittedName>
</protein>
<accession>A0AAI8Z2H0</accession>
<comment type="caution">
    <text evidence="2">The sequence shown here is derived from an EMBL/GenBank/DDBJ whole genome shotgun (WGS) entry which is preliminary data.</text>
</comment>
<dbReference type="SUPFAM" id="SSF51445">
    <property type="entry name" value="(Trans)glycosidases"/>
    <property type="match status" value="1"/>
</dbReference>